<reference evidence="2 3" key="1">
    <citation type="journal article" date="2024" name="G3 (Bethesda)">
        <title>Genome assembly of Hibiscus sabdariffa L. provides insights into metabolisms of medicinal natural products.</title>
        <authorList>
            <person name="Kim T."/>
        </authorList>
    </citation>
    <scope>NUCLEOTIDE SEQUENCE [LARGE SCALE GENOMIC DNA]</scope>
    <source>
        <strain evidence="2">TK-2024</strain>
        <tissue evidence="2">Old leaves</tissue>
    </source>
</reference>
<dbReference type="InterPro" id="IPR002156">
    <property type="entry name" value="RNaseH_domain"/>
</dbReference>
<organism evidence="2 3">
    <name type="scientific">Hibiscus sabdariffa</name>
    <name type="common">roselle</name>
    <dbReference type="NCBI Taxonomy" id="183260"/>
    <lineage>
        <taxon>Eukaryota</taxon>
        <taxon>Viridiplantae</taxon>
        <taxon>Streptophyta</taxon>
        <taxon>Embryophyta</taxon>
        <taxon>Tracheophyta</taxon>
        <taxon>Spermatophyta</taxon>
        <taxon>Magnoliopsida</taxon>
        <taxon>eudicotyledons</taxon>
        <taxon>Gunneridae</taxon>
        <taxon>Pentapetalae</taxon>
        <taxon>rosids</taxon>
        <taxon>malvids</taxon>
        <taxon>Malvales</taxon>
        <taxon>Malvaceae</taxon>
        <taxon>Malvoideae</taxon>
        <taxon>Hibiscus</taxon>
    </lineage>
</organism>
<sequence length="135" mass="15223">MQTAILSIGVCDDFERIIRLKGWNDFIRLPIKKWILVNLVPQLCDRGTAGWIRPPTNWYELDTDGAVKRLTDVASCGGAIHDAEEEWIMGFGKRIDICSALEAELWGIFEDLLTAWSLETDSLEAFRLLQGVGIV</sequence>
<evidence type="ECO:0000259" key="1">
    <source>
        <dbReference type="Pfam" id="PF13456"/>
    </source>
</evidence>
<keyword evidence="3" id="KW-1185">Reference proteome</keyword>
<dbReference type="InterPro" id="IPR044730">
    <property type="entry name" value="RNase_H-like_dom_plant"/>
</dbReference>
<evidence type="ECO:0000313" key="2">
    <source>
        <dbReference type="EMBL" id="KAK8518454.1"/>
    </source>
</evidence>
<gene>
    <name evidence="2" type="ORF">V6N12_017601</name>
</gene>
<dbReference type="EMBL" id="JBBPBM010000053">
    <property type="protein sequence ID" value="KAK8518454.1"/>
    <property type="molecule type" value="Genomic_DNA"/>
</dbReference>
<dbReference type="PANTHER" id="PTHR47723">
    <property type="entry name" value="OS05G0353850 PROTEIN"/>
    <property type="match status" value="1"/>
</dbReference>
<dbReference type="Proteomes" id="UP001472677">
    <property type="component" value="Unassembled WGS sequence"/>
</dbReference>
<name>A0ABR2CG19_9ROSI</name>
<comment type="caution">
    <text evidence="2">The sequence shown here is derived from an EMBL/GenBank/DDBJ whole genome shotgun (WGS) entry which is preliminary data.</text>
</comment>
<protein>
    <recommendedName>
        <fullName evidence="1">RNase H type-1 domain-containing protein</fullName>
    </recommendedName>
</protein>
<evidence type="ECO:0000313" key="3">
    <source>
        <dbReference type="Proteomes" id="UP001472677"/>
    </source>
</evidence>
<feature type="domain" description="RNase H type-1" evidence="1">
    <location>
        <begin position="63"/>
        <end position="123"/>
    </location>
</feature>
<dbReference type="CDD" id="cd06222">
    <property type="entry name" value="RNase_H_like"/>
    <property type="match status" value="1"/>
</dbReference>
<dbReference type="InterPro" id="IPR053151">
    <property type="entry name" value="RNase_H-like"/>
</dbReference>
<dbReference type="PANTHER" id="PTHR47723:SF13">
    <property type="entry name" value="PUTATIVE-RELATED"/>
    <property type="match status" value="1"/>
</dbReference>
<accession>A0ABR2CG19</accession>
<proteinExistence type="predicted"/>
<dbReference type="Pfam" id="PF13456">
    <property type="entry name" value="RVT_3"/>
    <property type="match status" value="1"/>
</dbReference>